<dbReference type="AlphaFoldDB" id="A0A1Z4LMG8"/>
<sequence>MKLNKLAGFGIVSLVLFGSIGEIAPVKALEVSNNNVVASNNLVLAKKVIKGKSRRHRRIRRNRKSRFIRNRRRAFGRNFRRNYNPVFINRGRGIHRNHVDFDNSFSTGNDFHERFGRARLF</sequence>
<reference evidence="1 2" key="1">
    <citation type="submission" date="2017-06" db="EMBL/GenBank/DDBJ databases">
        <title>Genome sequencing of cyanobaciteial culture collection at National Institute for Environmental Studies (NIES).</title>
        <authorList>
            <person name="Hirose Y."/>
            <person name="Shimura Y."/>
            <person name="Fujisawa T."/>
            <person name="Nakamura Y."/>
            <person name="Kawachi M."/>
        </authorList>
    </citation>
    <scope>NUCLEOTIDE SEQUENCE [LARGE SCALE GENOMIC DNA]</scope>
    <source>
        <strain evidence="1 2">NIES-267</strain>
    </source>
</reference>
<protein>
    <submittedName>
        <fullName evidence="1">Uncharacterized protein</fullName>
    </submittedName>
</protein>
<keyword evidence="2" id="KW-1185">Reference proteome</keyword>
<dbReference type="OrthoDB" id="9855632at2"/>
<name>A0A1Z4LMG8_9CYAN</name>
<accession>A0A1Z4LMG8</accession>
<dbReference type="EMBL" id="AP018227">
    <property type="protein sequence ID" value="BAY82422.1"/>
    <property type="molecule type" value="Genomic_DNA"/>
</dbReference>
<evidence type="ECO:0000313" key="2">
    <source>
        <dbReference type="Proteomes" id="UP000218418"/>
    </source>
</evidence>
<gene>
    <name evidence="1" type="ORF">NIES267_19020</name>
</gene>
<evidence type="ECO:0000313" key="1">
    <source>
        <dbReference type="EMBL" id="BAY82422.1"/>
    </source>
</evidence>
<organism evidence="1 2">
    <name type="scientific">Calothrix parasitica NIES-267</name>
    <dbReference type="NCBI Taxonomy" id="1973488"/>
    <lineage>
        <taxon>Bacteria</taxon>
        <taxon>Bacillati</taxon>
        <taxon>Cyanobacteriota</taxon>
        <taxon>Cyanophyceae</taxon>
        <taxon>Nostocales</taxon>
        <taxon>Calotrichaceae</taxon>
        <taxon>Calothrix</taxon>
    </lineage>
</organism>
<dbReference type="Proteomes" id="UP000218418">
    <property type="component" value="Chromosome"/>
</dbReference>
<proteinExistence type="predicted"/>